<dbReference type="PRINTS" id="PR00010">
    <property type="entry name" value="EGFBLOOD"/>
</dbReference>
<dbReference type="SMART" id="SM00179">
    <property type="entry name" value="EGF_CA"/>
    <property type="match status" value="1"/>
</dbReference>
<comment type="caution">
    <text evidence="6">Lacks conserved residue(s) required for the propagation of feature annotation.</text>
</comment>
<dbReference type="InterPro" id="IPR001881">
    <property type="entry name" value="EGF-like_Ca-bd_dom"/>
</dbReference>
<reference evidence="8" key="1">
    <citation type="journal article" date="2023" name="Mol. Biol. Evol.">
        <title>Third-Generation Sequencing Reveals the Adaptive Role of the Epigenome in Three Deep-Sea Polychaetes.</title>
        <authorList>
            <person name="Perez M."/>
            <person name="Aroh O."/>
            <person name="Sun Y."/>
            <person name="Lan Y."/>
            <person name="Juniper S.K."/>
            <person name="Young C.R."/>
            <person name="Angers B."/>
            <person name="Qian P.Y."/>
        </authorList>
    </citation>
    <scope>NUCLEOTIDE SEQUENCE</scope>
    <source>
        <strain evidence="8">R07B-5</strain>
    </source>
</reference>
<evidence type="ECO:0000256" key="6">
    <source>
        <dbReference type="PROSITE-ProRule" id="PRU00076"/>
    </source>
</evidence>
<dbReference type="EMBL" id="JAODUO010001268">
    <property type="protein sequence ID" value="KAK2167644.1"/>
    <property type="molecule type" value="Genomic_DNA"/>
</dbReference>
<dbReference type="Gene3D" id="2.10.25.10">
    <property type="entry name" value="Laminin"/>
    <property type="match status" value="2"/>
</dbReference>
<keyword evidence="3" id="KW-0677">Repeat</keyword>
<feature type="disulfide bond" evidence="6">
    <location>
        <begin position="43"/>
        <end position="52"/>
    </location>
</feature>
<dbReference type="Proteomes" id="UP001209878">
    <property type="component" value="Unassembled WGS sequence"/>
</dbReference>
<feature type="domain" description="EGF-like" evidence="7">
    <location>
        <begin position="16"/>
        <end position="53"/>
    </location>
</feature>
<feature type="disulfide bond" evidence="6">
    <location>
        <begin position="4"/>
        <end position="13"/>
    </location>
</feature>
<dbReference type="PROSITE" id="PS00022">
    <property type="entry name" value="EGF_1"/>
    <property type="match status" value="3"/>
</dbReference>
<dbReference type="SUPFAM" id="SSF57196">
    <property type="entry name" value="EGF/Laminin"/>
    <property type="match status" value="2"/>
</dbReference>
<evidence type="ECO:0000259" key="7">
    <source>
        <dbReference type="PROSITE" id="PS50026"/>
    </source>
</evidence>
<keyword evidence="1 6" id="KW-0245">EGF-like domain</keyword>
<dbReference type="SMART" id="SM00181">
    <property type="entry name" value="EGF"/>
    <property type="match status" value="2"/>
</dbReference>
<dbReference type="InterPro" id="IPR000742">
    <property type="entry name" value="EGF"/>
</dbReference>
<dbReference type="GO" id="GO:0005112">
    <property type="term" value="F:Notch binding"/>
    <property type="evidence" value="ECO:0007669"/>
    <property type="project" value="TreeGrafter"/>
</dbReference>
<protein>
    <recommendedName>
        <fullName evidence="7">EGF-like domain-containing protein</fullName>
    </recommendedName>
</protein>
<comment type="caution">
    <text evidence="8">The sequence shown here is derived from an EMBL/GenBank/DDBJ whole genome shotgun (WGS) entry which is preliminary data.</text>
</comment>
<dbReference type="AlphaFoldDB" id="A0AAD9K9P4"/>
<evidence type="ECO:0000313" key="9">
    <source>
        <dbReference type="Proteomes" id="UP001209878"/>
    </source>
</evidence>
<keyword evidence="2" id="KW-0732">Signal</keyword>
<evidence type="ECO:0000256" key="4">
    <source>
        <dbReference type="ARBA" id="ARBA00023157"/>
    </source>
</evidence>
<dbReference type="PROSITE" id="PS50026">
    <property type="entry name" value="EGF_3"/>
    <property type="match status" value="2"/>
</dbReference>
<evidence type="ECO:0000256" key="3">
    <source>
        <dbReference type="ARBA" id="ARBA00022737"/>
    </source>
</evidence>
<keyword evidence="4 6" id="KW-1015">Disulfide bond</keyword>
<dbReference type="PANTHER" id="PTHR12916">
    <property type="entry name" value="CYTOCHROME C OXIDASE POLYPEPTIDE VIC-2"/>
    <property type="match status" value="1"/>
</dbReference>
<gene>
    <name evidence="8" type="ORF">NP493_1270g00008</name>
</gene>
<evidence type="ECO:0000313" key="8">
    <source>
        <dbReference type="EMBL" id="KAK2167644.1"/>
    </source>
</evidence>
<dbReference type="Pfam" id="PF00008">
    <property type="entry name" value="EGF"/>
    <property type="match status" value="2"/>
</dbReference>
<dbReference type="FunFam" id="2.10.25.10:FF:000472">
    <property type="entry name" value="Uncharacterized protein, isoform A"/>
    <property type="match status" value="1"/>
</dbReference>
<evidence type="ECO:0000256" key="5">
    <source>
        <dbReference type="ARBA" id="ARBA00023180"/>
    </source>
</evidence>
<dbReference type="PROSITE" id="PS01186">
    <property type="entry name" value="EGF_2"/>
    <property type="match status" value="3"/>
</dbReference>
<proteinExistence type="predicted"/>
<dbReference type="GO" id="GO:0005509">
    <property type="term" value="F:calcium ion binding"/>
    <property type="evidence" value="ECO:0007669"/>
    <property type="project" value="InterPro"/>
</dbReference>
<keyword evidence="5" id="KW-0325">Glycoprotein</keyword>
<organism evidence="8 9">
    <name type="scientific">Ridgeia piscesae</name>
    <name type="common">Tubeworm</name>
    <dbReference type="NCBI Taxonomy" id="27915"/>
    <lineage>
        <taxon>Eukaryota</taxon>
        <taxon>Metazoa</taxon>
        <taxon>Spiralia</taxon>
        <taxon>Lophotrochozoa</taxon>
        <taxon>Annelida</taxon>
        <taxon>Polychaeta</taxon>
        <taxon>Sedentaria</taxon>
        <taxon>Canalipalpata</taxon>
        <taxon>Sabellida</taxon>
        <taxon>Siboglinidae</taxon>
        <taxon>Ridgeia</taxon>
    </lineage>
</organism>
<feature type="domain" description="EGF-like" evidence="7">
    <location>
        <begin position="1"/>
        <end position="14"/>
    </location>
</feature>
<name>A0AAD9K9P4_RIDPI</name>
<evidence type="ECO:0000256" key="1">
    <source>
        <dbReference type="ARBA" id="ARBA00022536"/>
    </source>
</evidence>
<dbReference type="GO" id="GO:0007219">
    <property type="term" value="P:Notch signaling pathway"/>
    <property type="evidence" value="ECO:0007669"/>
    <property type="project" value="TreeGrafter"/>
</dbReference>
<dbReference type="CDD" id="cd00054">
    <property type="entry name" value="EGF_CA"/>
    <property type="match status" value="1"/>
</dbReference>
<accession>A0AAD9K9P4</accession>
<evidence type="ECO:0000256" key="2">
    <source>
        <dbReference type="ARBA" id="ARBA00022729"/>
    </source>
</evidence>
<sequence length="91" mass="9575">MCHCVHGYSGDTCDVDTDECSSSPCQNGATCSTPAFDMYKCECLTGYTGTNCETDGGTCSTPQLDMFSCTCAAGYTGTKCETGKCVFFTSE</sequence>
<dbReference type="PANTHER" id="PTHR12916:SF4">
    <property type="entry name" value="UNINFLATABLE, ISOFORM C"/>
    <property type="match status" value="1"/>
</dbReference>
<keyword evidence="9" id="KW-1185">Reference proteome</keyword>